<dbReference type="EMBL" id="AEOI02000010">
    <property type="protein sequence ID" value="ESW95875.1"/>
    <property type="molecule type" value="Genomic_DNA"/>
</dbReference>
<name>W1Q943_OGAPD</name>
<comment type="caution">
    <text evidence="2">The sequence shown here is derived from an EMBL/GenBank/DDBJ whole genome shotgun (WGS) entry which is preliminary data.</text>
</comment>
<feature type="region of interest" description="Disordered" evidence="1">
    <location>
        <begin position="159"/>
        <end position="178"/>
    </location>
</feature>
<dbReference type="HOGENOM" id="CLU_1511041_0_0_1"/>
<feature type="compositionally biased region" description="Basic residues" evidence="1">
    <location>
        <begin position="49"/>
        <end position="65"/>
    </location>
</feature>
<feature type="region of interest" description="Disordered" evidence="1">
    <location>
        <begin position="132"/>
        <end position="151"/>
    </location>
</feature>
<proteinExistence type="predicted"/>
<evidence type="ECO:0000256" key="1">
    <source>
        <dbReference type="SAM" id="MobiDB-lite"/>
    </source>
</evidence>
<organism evidence="2 3">
    <name type="scientific">Ogataea parapolymorpha (strain ATCC 26012 / BCRC 20466 / JCM 22074 / NRRL Y-7560 / DL-1)</name>
    <name type="common">Yeast</name>
    <name type="synonym">Hansenula polymorpha</name>
    <dbReference type="NCBI Taxonomy" id="871575"/>
    <lineage>
        <taxon>Eukaryota</taxon>
        <taxon>Fungi</taxon>
        <taxon>Dikarya</taxon>
        <taxon>Ascomycota</taxon>
        <taxon>Saccharomycotina</taxon>
        <taxon>Pichiomycetes</taxon>
        <taxon>Pichiales</taxon>
        <taxon>Pichiaceae</taxon>
        <taxon>Ogataea</taxon>
    </lineage>
</organism>
<gene>
    <name evidence="2" type="ORF">HPODL_02521</name>
</gene>
<reference evidence="2 3" key="1">
    <citation type="journal article" date="2013" name="BMC Genomics">
        <title>Genome sequence and analysis of methylotrophic yeast Hansenula polymorpha DL1.</title>
        <authorList>
            <person name="Ravin N.V."/>
            <person name="Eldarov M.A."/>
            <person name="Kadnikov V.V."/>
            <person name="Beletsky A.V."/>
            <person name="Schneider J."/>
            <person name="Mardanova E.S."/>
            <person name="Smekalova E.M."/>
            <person name="Zvereva M.I."/>
            <person name="Dontsova O.A."/>
            <person name="Mardanov A.V."/>
            <person name="Skryabin K.G."/>
        </authorList>
    </citation>
    <scope>NUCLEOTIDE SEQUENCE [LARGE SCALE GENOMIC DNA]</scope>
    <source>
        <strain evidence="3">ATCC 26012 / BCRC 20466 / JCM 22074 / NRRL Y-7560 / DL-1</strain>
    </source>
</reference>
<feature type="region of interest" description="Disordered" evidence="1">
    <location>
        <begin position="36"/>
        <end position="65"/>
    </location>
</feature>
<dbReference type="Proteomes" id="UP000008673">
    <property type="component" value="Unassembled WGS sequence"/>
</dbReference>
<dbReference type="KEGG" id="opa:HPODL_02521"/>
<feature type="compositionally biased region" description="Pro residues" evidence="1">
    <location>
        <begin position="84"/>
        <end position="93"/>
    </location>
</feature>
<dbReference type="OrthoDB" id="3997839at2759"/>
<evidence type="ECO:0000313" key="2">
    <source>
        <dbReference type="EMBL" id="ESW95875.1"/>
    </source>
</evidence>
<dbReference type="GeneID" id="25771974"/>
<protein>
    <submittedName>
        <fullName evidence="2">Uncharacterized protein</fullName>
    </submittedName>
</protein>
<evidence type="ECO:0000313" key="3">
    <source>
        <dbReference type="Proteomes" id="UP000008673"/>
    </source>
</evidence>
<sequence>MMTEKEIITIDLEKASEEELIAVIAKLAEILEEKREEAGVAGKDTDRGKKAHKQKRRHHSKRKFRKLGREFSPFGEYEEFGPWGFPPPPPPPSHHFAEGAFGVRGHHHPPPPPPPYHPHSFFGSYGFGSYGRPWGRGRSKNPHFRHDYHTCSPPPPPHAFWHRRYSSDSTPDSGSQTE</sequence>
<keyword evidence="3" id="KW-1185">Reference proteome</keyword>
<dbReference type="RefSeq" id="XP_013932305.1">
    <property type="nucleotide sequence ID" value="XM_014076830.1"/>
</dbReference>
<accession>W1Q943</accession>
<feature type="compositionally biased region" description="Polar residues" evidence="1">
    <location>
        <begin position="167"/>
        <end position="178"/>
    </location>
</feature>
<feature type="region of interest" description="Disordered" evidence="1">
    <location>
        <begin position="83"/>
        <end position="117"/>
    </location>
</feature>
<feature type="compositionally biased region" description="Basic and acidic residues" evidence="1">
    <location>
        <begin position="36"/>
        <end position="48"/>
    </location>
</feature>
<dbReference type="AlphaFoldDB" id="W1Q943"/>